<comment type="caution">
    <text evidence="7">The sequence shown here is derived from an EMBL/GenBank/DDBJ whole genome shotgun (WGS) entry which is preliminary data.</text>
</comment>
<keyword evidence="5" id="KW-0170">Cobalt</keyword>
<evidence type="ECO:0000313" key="8">
    <source>
        <dbReference type="Proteomes" id="UP001209694"/>
    </source>
</evidence>
<dbReference type="GO" id="GO:0016866">
    <property type="term" value="F:intramolecular transferase activity"/>
    <property type="evidence" value="ECO:0007669"/>
    <property type="project" value="InterPro"/>
</dbReference>
<keyword evidence="4" id="KW-0413">Isomerase</keyword>
<dbReference type="InterPro" id="IPR016176">
    <property type="entry name" value="Cbl-dep_enz_cat"/>
</dbReference>
<dbReference type="PANTHER" id="PTHR48101">
    <property type="entry name" value="METHYLMALONYL-COA MUTASE, MITOCHONDRIAL-RELATED"/>
    <property type="match status" value="1"/>
</dbReference>
<dbReference type="GO" id="GO:0046872">
    <property type="term" value="F:metal ion binding"/>
    <property type="evidence" value="ECO:0007669"/>
    <property type="project" value="InterPro"/>
</dbReference>
<organism evidence="7 8">
    <name type="scientific">Leptospira levettii</name>
    <dbReference type="NCBI Taxonomy" id="2023178"/>
    <lineage>
        <taxon>Bacteria</taxon>
        <taxon>Pseudomonadati</taxon>
        <taxon>Spirochaetota</taxon>
        <taxon>Spirochaetia</taxon>
        <taxon>Leptospirales</taxon>
        <taxon>Leptospiraceae</taxon>
        <taxon>Leptospira</taxon>
    </lineage>
</organism>
<evidence type="ECO:0000313" key="7">
    <source>
        <dbReference type="EMBL" id="MCW7516707.1"/>
    </source>
</evidence>
<protein>
    <submittedName>
        <fullName evidence="7">Methylmalonyl-CoA mutase family protein</fullName>
    </submittedName>
</protein>
<sequence>MNEFLFSDFPEVSTEDWKNQILKDLKGSPWDKVTWETEEGFKIEPFYRKEDLPVLPRVFKRNPGWKVTEVVTSESESKSLTEKGVDAAILISHEEAGKQYGCKISSTSDLESLAKSVGEIPLIVSLATRTPKFSDSFKKLTSSHNTVLGDFDPYGTALLCGELGCEENNIGKTFQSLSGTKGFSGVGIHSLYLRDSGASIGQELAYSLSWGVDYLNQHLDAGVSIEEAASNLWFWMGIGSDYFTEIAKFRAMRILWTEILNAYKPGLGETLPALILAQTSSFQYTAYDPYVNMLRGTTAAMSAVIGGADFITVSPFDSEYTTKQELGKRIARNAQLLLRYESFLDKVEDPASGSYYLEVLTKKLAETAWGKFQTVEKEGGFGAALKKGTIQKEITARASKKRETLAAKKEILLGTNQYPLPTERHAELKESLAETEKRLSYTDKSTYERLVPLRLSYEFDKWRNKTDLHVASGKKAPKVFLLTIGDLTMRKARAGFSSNFIGCLGYEMIDNLGFASVKEGVAKAKELGAEIVVLCSSDEEYATYLPEFVSEMKSQLPSSWKLLAGYPKDLISQAESIGIDDFIHMKRNLVEFMEKAQTKWIGKTNE</sequence>
<dbReference type="InterPro" id="IPR006099">
    <property type="entry name" value="MeMalonylCoA_mutase_a/b_cat"/>
</dbReference>
<proteinExistence type="inferred from homology"/>
<reference evidence="7" key="1">
    <citation type="submission" date="2022-06" db="EMBL/GenBank/DDBJ databases">
        <title>Leptospira isolates from biofilms formed at urban environments.</title>
        <authorList>
            <person name="Ribeiro P.S."/>
            <person name="Sousa T."/>
            <person name="Carvalho N."/>
            <person name="Aburjaile F."/>
            <person name="Neves F."/>
            <person name="Oliveira D."/>
            <person name="Blanco L."/>
            <person name="Lima J."/>
            <person name="Costa F."/>
            <person name="Brenig B."/>
            <person name="Soares S."/>
            <person name="Ramos R."/>
            <person name="Goes-Neto A."/>
            <person name="Matiuzzi M."/>
            <person name="Azevedo V."/>
            <person name="Ristow P."/>
        </authorList>
    </citation>
    <scope>NUCLEOTIDE SEQUENCE</scope>
    <source>
        <strain evidence="7">VSF7</strain>
    </source>
</reference>
<gene>
    <name evidence="7" type="ORF">ND810_16190</name>
</gene>
<evidence type="ECO:0000256" key="3">
    <source>
        <dbReference type="ARBA" id="ARBA00022628"/>
    </source>
</evidence>
<keyword evidence="3" id="KW-0846">Cobalamin</keyword>
<accession>A0AAW5VCY2</accession>
<dbReference type="SUPFAM" id="SSF51703">
    <property type="entry name" value="Cobalamin (vitamin B12)-dependent enzymes"/>
    <property type="match status" value="1"/>
</dbReference>
<dbReference type="SUPFAM" id="SSF52242">
    <property type="entry name" value="Cobalamin (vitamin B12)-binding domain"/>
    <property type="match status" value="1"/>
</dbReference>
<name>A0AAW5VCY2_9LEPT</name>
<dbReference type="AlphaFoldDB" id="A0AAW5VCY2"/>
<evidence type="ECO:0000256" key="2">
    <source>
        <dbReference type="ARBA" id="ARBA00008465"/>
    </source>
</evidence>
<dbReference type="Pfam" id="PF01642">
    <property type="entry name" value="MM_CoA_mutase"/>
    <property type="match status" value="1"/>
</dbReference>
<evidence type="ECO:0000256" key="4">
    <source>
        <dbReference type="ARBA" id="ARBA00023235"/>
    </source>
</evidence>
<dbReference type="GO" id="GO:0031419">
    <property type="term" value="F:cobalamin binding"/>
    <property type="evidence" value="ECO:0007669"/>
    <property type="project" value="UniProtKB-KW"/>
</dbReference>
<evidence type="ECO:0000256" key="5">
    <source>
        <dbReference type="ARBA" id="ARBA00023285"/>
    </source>
</evidence>
<dbReference type="InterPro" id="IPR036724">
    <property type="entry name" value="Cobalamin-bd_sf"/>
</dbReference>
<dbReference type="PANTHER" id="PTHR48101:SF1">
    <property type="entry name" value="METHYLMALONYL-COA MUTASE, LARGE SUBUNIT"/>
    <property type="match status" value="1"/>
</dbReference>
<dbReference type="EMBL" id="JAMQQD010000007">
    <property type="protein sequence ID" value="MCW7516707.1"/>
    <property type="molecule type" value="Genomic_DNA"/>
</dbReference>
<comment type="cofactor">
    <cofactor evidence="1">
        <name>adenosylcob(III)alamin</name>
        <dbReference type="ChEBI" id="CHEBI:18408"/>
    </cofactor>
</comment>
<evidence type="ECO:0000259" key="6">
    <source>
        <dbReference type="Pfam" id="PF01642"/>
    </source>
</evidence>
<dbReference type="Gene3D" id="3.20.20.240">
    <property type="entry name" value="Methylmalonyl-CoA mutase"/>
    <property type="match status" value="1"/>
</dbReference>
<evidence type="ECO:0000256" key="1">
    <source>
        <dbReference type="ARBA" id="ARBA00001922"/>
    </source>
</evidence>
<comment type="similarity">
    <text evidence="2">Belongs to the methylmalonyl-CoA mutase family.</text>
</comment>
<dbReference type="Gene3D" id="3.40.50.280">
    <property type="entry name" value="Cobalamin-binding domain"/>
    <property type="match status" value="1"/>
</dbReference>
<dbReference type="Proteomes" id="UP001209694">
    <property type="component" value="Unassembled WGS sequence"/>
</dbReference>
<feature type="domain" description="Methylmalonyl-CoA mutase alpha/beta chain catalytic" evidence="6">
    <location>
        <begin position="183"/>
        <end position="430"/>
    </location>
</feature>
<dbReference type="RefSeq" id="WP_265356359.1">
    <property type="nucleotide sequence ID" value="NZ_JAMQPS010000005.1"/>
</dbReference>